<feature type="transmembrane region" description="Helical" evidence="6">
    <location>
        <begin position="6"/>
        <end position="25"/>
    </location>
</feature>
<dbReference type="Pfam" id="PF02646">
    <property type="entry name" value="RmuC"/>
    <property type="match status" value="1"/>
</dbReference>
<evidence type="ECO:0000256" key="1">
    <source>
        <dbReference type="ARBA" id="ARBA00003416"/>
    </source>
</evidence>
<name>A0A4P6F699_9MICO</name>
<keyword evidence="6" id="KW-0812">Transmembrane</keyword>
<evidence type="ECO:0000313" key="8">
    <source>
        <dbReference type="Proteomes" id="UP000292118"/>
    </source>
</evidence>
<keyword evidence="4" id="KW-0233">DNA recombination</keyword>
<dbReference type="GO" id="GO:0006310">
    <property type="term" value="P:DNA recombination"/>
    <property type="evidence" value="ECO:0007669"/>
    <property type="project" value="UniProtKB-KW"/>
</dbReference>
<evidence type="ECO:0000256" key="2">
    <source>
        <dbReference type="ARBA" id="ARBA00009840"/>
    </source>
</evidence>
<comment type="similarity">
    <text evidence="2">Belongs to the RmuC family.</text>
</comment>
<proteinExistence type="inferred from homology"/>
<sequence>MTTTTWILLLLGALCVGVLVGWLLAANRAGAARRSADLEAAGRHAENEGLRREAAGLREQVAVVREDAERRLAVLREDAERRAAEARADADARLAELRAETEARLAQARAEADARLREVKADQEAEKQRFQTVAGEALQANSKQFLDLAAQTLKASTVKNEEALVQRELAIKALVAPLSTSLEQVRAEVAQAEKARIEGHSTLTEHLRQLSVANSELSKGTGDLVTALRSSQTRGAWGELQLRRVVEAAGMLKNVDFDEQASVTTDDGRLRPDMVVRLAGGKNVVVDSKVAFLGYLEAQQADDAEYREARLDAHVRHLRKHVDDLAGKEYWEQFSPAPEFVVMFVPAEAFLSAAVERDPSVMEYAAQKNVIIATPMTMLALLKTVAYAWRQEALAENAQKVLTVGKELYSRLVTMTGHITRTGNAIASATTHYNKMIGSLESQVLTSARRMVALDVVDESKAIEELTGIDATPRPITKPELLAAEAERVVAIESLALADQKALKALTEKGDDTSAAG</sequence>
<dbReference type="Proteomes" id="UP000292118">
    <property type="component" value="Chromosome"/>
</dbReference>
<dbReference type="AlphaFoldDB" id="A0A4P6F699"/>
<keyword evidence="8" id="KW-1185">Reference proteome</keyword>
<feature type="coiled-coil region" evidence="5">
    <location>
        <begin position="47"/>
        <end position="129"/>
    </location>
</feature>
<evidence type="ECO:0000256" key="6">
    <source>
        <dbReference type="SAM" id="Phobius"/>
    </source>
</evidence>
<keyword evidence="6" id="KW-0472">Membrane</keyword>
<reference evidence="7 8" key="1">
    <citation type="submission" date="2019-01" db="EMBL/GenBank/DDBJ databases">
        <title>Genome sequencing of strain FW10M-9.</title>
        <authorList>
            <person name="Heo J."/>
            <person name="Kim S.-J."/>
            <person name="Kim J.-S."/>
            <person name="Hong S.-B."/>
            <person name="Kwon S.-W."/>
        </authorList>
    </citation>
    <scope>NUCLEOTIDE SEQUENCE [LARGE SCALE GENOMIC DNA]</scope>
    <source>
        <strain evidence="7 8">FW10M-9</strain>
    </source>
</reference>
<comment type="function">
    <text evidence="1">Involved in DNA recombination.</text>
</comment>
<evidence type="ECO:0000256" key="4">
    <source>
        <dbReference type="ARBA" id="ARBA00023172"/>
    </source>
</evidence>
<gene>
    <name evidence="7" type="ORF">ET471_09880</name>
</gene>
<evidence type="ECO:0000256" key="5">
    <source>
        <dbReference type="SAM" id="Coils"/>
    </source>
</evidence>
<protein>
    <submittedName>
        <fullName evidence="7">DNA recombination protein RmuC</fullName>
    </submittedName>
</protein>
<evidence type="ECO:0000256" key="3">
    <source>
        <dbReference type="ARBA" id="ARBA00023054"/>
    </source>
</evidence>
<keyword evidence="3 5" id="KW-0175">Coiled coil</keyword>
<dbReference type="RefSeq" id="WP_129187936.1">
    <property type="nucleotide sequence ID" value="NZ_CP035493.1"/>
</dbReference>
<dbReference type="PANTHER" id="PTHR30563:SF0">
    <property type="entry name" value="DNA RECOMBINATION PROTEIN RMUC"/>
    <property type="match status" value="1"/>
</dbReference>
<dbReference type="KEGG" id="xya:ET471_09880"/>
<keyword evidence="6" id="KW-1133">Transmembrane helix</keyword>
<evidence type="ECO:0000313" key="7">
    <source>
        <dbReference type="EMBL" id="QAY70303.1"/>
    </source>
</evidence>
<dbReference type="OrthoDB" id="370725at2"/>
<organism evidence="7 8">
    <name type="scientific">Xylanimonas protaetiae</name>
    <dbReference type="NCBI Taxonomy" id="2509457"/>
    <lineage>
        <taxon>Bacteria</taxon>
        <taxon>Bacillati</taxon>
        <taxon>Actinomycetota</taxon>
        <taxon>Actinomycetes</taxon>
        <taxon>Micrococcales</taxon>
        <taxon>Promicromonosporaceae</taxon>
        <taxon>Xylanimonas</taxon>
    </lineage>
</organism>
<dbReference type="PANTHER" id="PTHR30563">
    <property type="entry name" value="DNA RECOMBINATION PROTEIN RMUC"/>
    <property type="match status" value="1"/>
</dbReference>
<dbReference type="EMBL" id="CP035493">
    <property type="protein sequence ID" value="QAY70303.1"/>
    <property type="molecule type" value="Genomic_DNA"/>
</dbReference>
<accession>A0A4P6F699</accession>
<dbReference type="InterPro" id="IPR003798">
    <property type="entry name" value="DNA_recombination_RmuC"/>
</dbReference>